<feature type="domain" description="Phosphoribosyltransferase" evidence="12">
    <location>
        <begin position="44"/>
        <end position="162"/>
    </location>
</feature>
<keyword evidence="9 11" id="KW-0808">Transferase</keyword>
<evidence type="ECO:0000313" key="13">
    <source>
        <dbReference type="EMBL" id="GEB96778.1"/>
    </source>
</evidence>
<comment type="subcellular location">
    <subcellularLocation>
        <location evidence="3 11">Cytoplasm</location>
    </subcellularLocation>
</comment>
<keyword evidence="7 11" id="KW-0963">Cytoplasm</keyword>
<organism evidence="13 14">
    <name type="scientific">Corynebacterium flavescens</name>
    <dbReference type="NCBI Taxonomy" id="28028"/>
    <lineage>
        <taxon>Bacteria</taxon>
        <taxon>Bacillati</taxon>
        <taxon>Actinomycetota</taxon>
        <taxon>Actinomycetes</taxon>
        <taxon>Mycobacteriales</taxon>
        <taxon>Corynebacteriaceae</taxon>
        <taxon>Corynebacterium</taxon>
    </lineage>
</organism>
<evidence type="ECO:0000259" key="12">
    <source>
        <dbReference type="Pfam" id="PF00156"/>
    </source>
</evidence>
<dbReference type="PANTHER" id="PTHR32315:SF3">
    <property type="entry name" value="ADENINE PHOSPHORIBOSYLTRANSFERASE"/>
    <property type="match status" value="1"/>
</dbReference>
<dbReference type="InterPro" id="IPR029057">
    <property type="entry name" value="PRTase-like"/>
</dbReference>
<dbReference type="GO" id="GO:0006168">
    <property type="term" value="P:adenine salvage"/>
    <property type="evidence" value="ECO:0007669"/>
    <property type="project" value="InterPro"/>
</dbReference>
<dbReference type="FunFam" id="3.40.50.2020:FF:000021">
    <property type="entry name" value="Adenine phosphoribosyltransferase"/>
    <property type="match status" value="1"/>
</dbReference>
<comment type="function">
    <text evidence="2 11">Catalyzes a salvage reaction resulting in the formation of AMP, that is energically less costly than de novo synthesis.</text>
</comment>
<evidence type="ECO:0000256" key="6">
    <source>
        <dbReference type="ARBA" id="ARBA00011893"/>
    </source>
</evidence>
<evidence type="ECO:0000256" key="9">
    <source>
        <dbReference type="ARBA" id="ARBA00022679"/>
    </source>
</evidence>
<dbReference type="CDD" id="cd06223">
    <property type="entry name" value="PRTases_typeI"/>
    <property type="match status" value="1"/>
</dbReference>
<evidence type="ECO:0000256" key="3">
    <source>
        <dbReference type="ARBA" id="ARBA00004496"/>
    </source>
</evidence>
<evidence type="ECO:0000256" key="2">
    <source>
        <dbReference type="ARBA" id="ARBA00003968"/>
    </source>
</evidence>
<gene>
    <name evidence="11 13" type="primary">apt</name>
    <name evidence="13" type="ORF">CFL01nite_02730</name>
</gene>
<dbReference type="GO" id="GO:0016208">
    <property type="term" value="F:AMP binding"/>
    <property type="evidence" value="ECO:0007669"/>
    <property type="project" value="TreeGrafter"/>
</dbReference>
<accession>A0AB73B4G1</accession>
<dbReference type="GO" id="GO:0006166">
    <property type="term" value="P:purine ribonucleoside salvage"/>
    <property type="evidence" value="ECO:0007669"/>
    <property type="project" value="UniProtKB-KW"/>
</dbReference>
<dbReference type="InterPro" id="IPR050054">
    <property type="entry name" value="UPRTase/APRTase"/>
</dbReference>
<dbReference type="GO" id="GO:0044209">
    <property type="term" value="P:AMP salvage"/>
    <property type="evidence" value="ECO:0007669"/>
    <property type="project" value="UniProtKB-UniRule"/>
</dbReference>
<dbReference type="NCBIfam" id="NF002636">
    <property type="entry name" value="PRK02304.1-5"/>
    <property type="match status" value="1"/>
</dbReference>
<comment type="catalytic activity">
    <reaction evidence="1 11">
        <text>AMP + diphosphate = 5-phospho-alpha-D-ribose 1-diphosphate + adenine</text>
        <dbReference type="Rhea" id="RHEA:16609"/>
        <dbReference type="ChEBI" id="CHEBI:16708"/>
        <dbReference type="ChEBI" id="CHEBI:33019"/>
        <dbReference type="ChEBI" id="CHEBI:58017"/>
        <dbReference type="ChEBI" id="CHEBI:456215"/>
        <dbReference type="EC" id="2.4.2.7"/>
    </reaction>
</comment>
<evidence type="ECO:0000256" key="10">
    <source>
        <dbReference type="ARBA" id="ARBA00022726"/>
    </source>
</evidence>
<dbReference type="Pfam" id="PF00156">
    <property type="entry name" value="Pribosyltran"/>
    <property type="match status" value="1"/>
</dbReference>
<dbReference type="EMBL" id="BJNB01000002">
    <property type="protein sequence ID" value="GEB96778.1"/>
    <property type="molecule type" value="Genomic_DNA"/>
</dbReference>
<dbReference type="Proteomes" id="UP000315353">
    <property type="component" value="Unassembled WGS sequence"/>
</dbReference>
<keyword evidence="10 11" id="KW-0660">Purine salvage</keyword>
<evidence type="ECO:0000313" key="14">
    <source>
        <dbReference type="Proteomes" id="UP000315353"/>
    </source>
</evidence>
<comment type="similarity">
    <text evidence="5 11">Belongs to the purine/pyrimidine phosphoribosyltransferase family.</text>
</comment>
<name>A0AB73B4G1_CORFL</name>
<dbReference type="PANTHER" id="PTHR32315">
    <property type="entry name" value="ADENINE PHOSPHORIBOSYLTRANSFERASE"/>
    <property type="match status" value="1"/>
</dbReference>
<dbReference type="Gene3D" id="3.40.50.2020">
    <property type="match status" value="1"/>
</dbReference>
<reference evidence="13 14" key="1">
    <citation type="submission" date="2019-06" db="EMBL/GenBank/DDBJ databases">
        <title>Whole genome shotgun sequence of Corynebacterium flavescens NBRC 14136.</title>
        <authorList>
            <person name="Hosoyama A."/>
            <person name="Uohara A."/>
            <person name="Ohji S."/>
            <person name="Ichikawa N."/>
        </authorList>
    </citation>
    <scope>NUCLEOTIDE SEQUENCE [LARGE SCALE GENOMIC DNA]</scope>
    <source>
        <strain evidence="13 14">NBRC 14136</strain>
    </source>
</reference>
<comment type="subunit">
    <text evidence="11">Homodimer.</text>
</comment>
<dbReference type="NCBIfam" id="NF002634">
    <property type="entry name" value="PRK02304.1-3"/>
    <property type="match status" value="1"/>
</dbReference>
<comment type="pathway">
    <text evidence="4 11">Purine metabolism; AMP biosynthesis via salvage pathway; AMP from adenine: step 1/1.</text>
</comment>
<evidence type="ECO:0000256" key="4">
    <source>
        <dbReference type="ARBA" id="ARBA00004659"/>
    </source>
</evidence>
<dbReference type="SUPFAM" id="SSF53271">
    <property type="entry name" value="PRTase-like"/>
    <property type="match status" value="1"/>
</dbReference>
<protein>
    <recommendedName>
        <fullName evidence="6 11">Adenine phosphoribosyltransferase</fullName>
        <shortName evidence="11">APRT</shortName>
        <ecNumber evidence="6 11">2.4.2.7</ecNumber>
    </recommendedName>
</protein>
<dbReference type="HAMAP" id="MF_00004">
    <property type="entry name" value="Aden_phosphoribosyltr"/>
    <property type="match status" value="1"/>
</dbReference>
<comment type="caution">
    <text evidence="13">The sequence shown here is derived from an EMBL/GenBank/DDBJ whole genome shotgun (WGS) entry which is preliminary data.</text>
</comment>
<evidence type="ECO:0000256" key="5">
    <source>
        <dbReference type="ARBA" id="ARBA00008391"/>
    </source>
</evidence>
<dbReference type="InterPro" id="IPR005764">
    <property type="entry name" value="Ade_phspho_trans"/>
</dbReference>
<dbReference type="AlphaFoldDB" id="A0AB73B4G1"/>
<evidence type="ECO:0000256" key="11">
    <source>
        <dbReference type="HAMAP-Rule" id="MF_00004"/>
    </source>
</evidence>
<sequence length="184" mass="19062">MNNMSSKYASASEALKDKVRLVPDFPEKGILFEDLTPALADPEAFRTIVDGLAAACEELGADLIGGLDARGFLLGSAVAYKMGVGILAIRKKGKLPPPVLTEEYELEYGSAALEIPAVGIDIKGKRVALVDDVLATGGTLYGAKVLLESAGAEVAGNVVVLEVDGLGGRERLAGPPLIVLNATD</sequence>
<dbReference type="GO" id="GO:0002055">
    <property type="term" value="F:adenine binding"/>
    <property type="evidence" value="ECO:0007669"/>
    <property type="project" value="TreeGrafter"/>
</dbReference>
<dbReference type="GO" id="GO:0005737">
    <property type="term" value="C:cytoplasm"/>
    <property type="evidence" value="ECO:0007669"/>
    <property type="project" value="UniProtKB-SubCell"/>
</dbReference>
<proteinExistence type="inferred from homology"/>
<evidence type="ECO:0000256" key="7">
    <source>
        <dbReference type="ARBA" id="ARBA00022490"/>
    </source>
</evidence>
<dbReference type="EC" id="2.4.2.7" evidence="6 11"/>
<dbReference type="GO" id="GO:0003999">
    <property type="term" value="F:adenine phosphoribosyltransferase activity"/>
    <property type="evidence" value="ECO:0007669"/>
    <property type="project" value="UniProtKB-UniRule"/>
</dbReference>
<dbReference type="InterPro" id="IPR000836">
    <property type="entry name" value="PRTase_dom"/>
</dbReference>
<evidence type="ECO:0000256" key="1">
    <source>
        <dbReference type="ARBA" id="ARBA00000868"/>
    </source>
</evidence>
<keyword evidence="8 11" id="KW-0328">Glycosyltransferase</keyword>
<evidence type="ECO:0000256" key="8">
    <source>
        <dbReference type="ARBA" id="ARBA00022676"/>
    </source>
</evidence>